<dbReference type="Proteomes" id="UP000000630">
    <property type="component" value="Chromosome"/>
</dbReference>
<dbReference type="EMBL" id="CP001759">
    <property type="protein sequence ID" value="ACZ48956.1"/>
    <property type="molecule type" value="Genomic_DNA"/>
</dbReference>
<keyword evidence="6 10" id="KW-0735">Signal-anchor</keyword>
<name>D1ATS8_ANACI</name>
<evidence type="ECO:0000313" key="12">
    <source>
        <dbReference type="Proteomes" id="UP000000630"/>
    </source>
</evidence>
<dbReference type="InterPro" id="IPR007533">
    <property type="entry name" value="Cyt_c_oxidase_assmbl_CtaG"/>
</dbReference>
<keyword evidence="8 10" id="KW-0186">Copper</keyword>
<evidence type="ECO:0000256" key="1">
    <source>
        <dbReference type="ARBA" id="ARBA00004007"/>
    </source>
</evidence>
<keyword evidence="12" id="KW-1185">Reference proteome</keyword>
<dbReference type="STRING" id="574556.ACIS_00290"/>
<keyword evidence="9 10" id="KW-0472">Membrane</keyword>
<dbReference type="GO" id="GO:0008535">
    <property type="term" value="P:respiratory chain complex IV assembly"/>
    <property type="evidence" value="ECO:0007669"/>
    <property type="project" value="UniProtKB-UniRule"/>
</dbReference>
<reference evidence="11 12" key="1">
    <citation type="journal article" date="2010" name="J. Bacteriol.">
        <title>Complete genome sequence of Anaplasma marginale subsp. centrale.</title>
        <authorList>
            <person name="Herndon D.R."/>
            <person name="Palmer G.H."/>
            <person name="Shkap V."/>
            <person name="Knowles D.P. Jr."/>
            <person name="Brayton K.A."/>
        </authorList>
    </citation>
    <scope>NUCLEOTIDE SEQUENCE [LARGE SCALE GENOMIC DNA]</scope>
    <source>
        <strain evidence="11 12">Israel</strain>
    </source>
</reference>
<keyword evidence="10" id="KW-0997">Cell inner membrane</keyword>
<evidence type="ECO:0000256" key="9">
    <source>
        <dbReference type="ARBA" id="ARBA00023136"/>
    </source>
</evidence>
<dbReference type="PANTHER" id="PTHR21320">
    <property type="entry name" value="CYTOCHROME C OXIDASE ASSEMBLY PROTEIN COX11-RELATED"/>
    <property type="match status" value="1"/>
</dbReference>
<sequence length="198" mass="21880">MKKNKRNNEILALLVSAIASMVCLTYASVPLYRIFCKATGYGGTTRKAVSVAPDKKIGSYDIKVRLNADTHGIPLLFYPEQPHVMVTPGVQKLAFYVAENPSDKEISGMAVYNVTPVQAGKYFYKIACFCFSEQTFAPGLRITMPVSFFISPAIEEDPQTEDIREITLSYTFFQTAQEGGRTATEASALQREGEQTGH</sequence>
<evidence type="ECO:0000256" key="8">
    <source>
        <dbReference type="ARBA" id="ARBA00023008"/>
    </source>
</evidence>
<evidence type="ECO:0000256" key="7">
    <source>
        <dbReference type="ARBA" id="ARBA00022989"/>
    </source>
</evidence>
<dbReference type="PIRSF" id="PIRSF005413">
    <property type="entry name" value="COX11"/>
    <property type="match status" value="1"/>
</dbReference>
<dbReference type="KEGG" id="acn:ACIS_00290"/>
<keyword evidence="10" id="KW-1003">Cell membrane</keyword>
<evidence type="ECO:0000256" key="6">
    <source>
        <dbReference type="ARBA" id="ARBA00022968"/>
    </source>
</evidence>
<keyword evidence="7 10" id="KW-1133">Transmembrane helix</keyword>
<feature type="topological domain" description="Cytoplasmic" evidence="10">
    <location>
        <begin position="1"/>
        <end position="6"/>
    </location>
</feature>
<evidence type="ECO:0000256" key="3">
    <source>
        <dbReference type="ARBA" id="ARBA00009620"/>
    </source>
</evidence>
<accession>D1ATS8</accession>
<protein>
    <recommendedName>
        <fullName evidence="4 10">Cytochrome c oxidase assembly protein CtaG</fullName>
    </recommendedName>
</protein>
<dbReference type="InterPro" id="IPR023471">
    <property type="entry name" value="CtaG/Cox11_dom_sf"/>
</dbReference>
<evidence type="ECO:0000313" key="11">
    <source>
        <dbReference type="EMBL" id="ACZ48956.1"/>
    </source>
</evidence>
<comment type="subcellular location">
    <subcellularLocation>
        <location evidence="2 10">Cell inner membrane</location>
        <topology evidence="2 10">Single-pass type II membrane protein</topology>
        <orientation evidence="2 10">Periplasmic side</orientation>
    </subcellularLocation>
</comment>
<gene>
    <name evidence="10 11" type="primary">ctaG</name>
    <name evidence="11" type="ordered locus">ACIS_00290</name>
</gene>
<dbReference type="SUPFAM" id="SSF110111">
    <property type="entry name" value="Ctag/Cox11"/>
    <property type="match status" value="1"/>
</dbReference>
<evidence type="ECO:0000256" key="4">
    <source>
        <dbReference type="ARBA" id="ARBA00015384"/>
    </source>
</evidence>
<dbReference type="HAMAP" id="MF_00155">
    <property type="entry name" value="CtaG"/>
    <property type="match status" value="1"/>
</dbReference>
<dbReference type="Pfam" id="PF04442">
    <property type="entry name" value="CtaG_Cox11"/>
    <property type="match status" value="1"/>
</dbReference>
<dbReference type="GO" id="GO:0005886">
    <property type="term" value="C:plasma membrane"/>
    <property type="evidence" value="ECO:0007669"/>
    <property type="project" value="UniProtKB-SubCell"/>
</dbReference>
<dbReference type="NCBIfam" id="NF003465">
    <property type="entry name" value="PRK05089.1"/>
    <property type="match status" value="1"/>
</dbReference>
<dbReference type="PANTHER" id="PTHR21320:SF3">
    <property type="entry name" value="CYTOCHROME C OXIDASE ASSEMBLY PROTEIN COX11, MITOCHONDRIAL-RELATED"/>
    <property type="match status" value="1"/>
</dbReference>
<dbReference type="Gene3D" id="2.60.370.10">
    <property type="entry name" value="Ctag/Cox11"/>
    <property type="match status" value="1"/>
</dbReference>
<organism evidence="11 12">
    <name type="scientific">Anaplasma centrale (strain Israel)</name>
    <name type="common">Anaplasma marginale subsp. centrale (strain Israel)</name>
    <dbReference type="NCBI Taxonomy" id="574556"/>
    <lineage>
        <taxon>Bacteria</taxon>
        <taxon>Pseudomonadati</taxon>
        <taxon>Pseudomonadota</taxon>
        <taxon>Alphaproteobacteria</taxon>
        <taxon>Rickettsiales</taxon>
        <taxon>Anaplasmataceae</taxon>
        <taxon>Anaplasma</taxon>
    </lineage>
</organism>
<dbReference type="HOGENOM" id="CLU_045000_5_0_5"/>
<keyword evidence="5 10" id="KW-0812">Transmembrane</keyword>
<dbReference type="OrthoDB" id="9804841at2"/>
<comment type="similarity">
    <text evidence="3 10">Belongs to the COX11/CtaG family.</text>
</comment>
<proteinExistence type="inferred from homology"/>
<dbReference type="eggNOG" id="COG3175">
    <property type="taxonomic scope" value="Bacteria"/>
</dbReference>
<comment type="function">
    <text evidence="1 10">Exerts its effect at some terminal stage of cytochrome c oxidase synthesis, probably by being involved in the insertion of the copper B into subunit I.</text>
</comment>
<evidence type="ECO:0000256" key="5">
    <source>
        <dbReference type="ARBA" id="ARBA00022692"/>
    </source>
</evidence>
<evidence type="ECO:0000256" key="2">
    <source>
        <dbReference type="ARBA" id="ARBA00004382"/>
    </source>
</evidence>
<dbReference type="AlphaFoldDB" id="D1ATS8"/>
<feature type="topological domain" description="Periplasmic" evidence="10">
    <location>
        <begin position="29"/>
        <end position="198"/>
    </location>
</feature>
<dbReference type="GO" id="GO:0005507">
    <property type="term" value="F:copper ion binding"/>
    <property type="evidence" value="ECO:0007669"/>
    <property type="project" value="InterPro"/>
</dbReference>
<evidence type="ECO:0000256" key="10">
    <source>
        <dbReference type="HAMAP-Rule" id="MF_00155"/>
    </source>
</evidence>
<dbReference type="FunFam" id="2.60.370.10:FF:000001">
    <property type="entry name" value="COX11 cytochrome c oxidase assembly homolog"/>
    <property type="match status" value="1"/>
</dbReference>